<accession>B0MLB9</accession>
<gene>
    <name evidence="1" type="ORF">EUBSIR_00613</name>
</gene>
<evidence type="ECO:0000313" key="2">
    <source>
        <dbReference type="Proteomes" id="UP000005326"/>
    </source>
</evidence>
<dbReference type="Proteomes" id="UP000005326">
    <property type="component" value="Unassembled WGS sequence"/>
</dbReference>
<sequence>MIVSNLKTYLLKITTSKTKAQETYNFDEACRNNEFIPLSITIGKISEKQFERHNYHAMRFQFNHNENNTLIIINEEANEISITKEDTFEYIYKGRNLQNRVNYDVHNLYFSSNIEDLELYNNELTLKGFYDEYNNWMLLKLKDYDKMIKDIDEYERKCKLNQIEVSKILSQKAEKYKIGMKVNHNNRGNGIVVNIKNKPNSSNHLIDIEFENKSTNQFELEVLLKNNSINIIE</sequence>
<keyword evidence="2" id="KW-1185">Reference proteome</keyword>
<reference evidence="1" key="2">
    <citation type="submission" date="2014-06" db="EMBL/GenBank/DDBJ databases">
        <title>Draft genome sequence of Eubacterium siraeum (DSM 15702).</title>
        <authorList>
            <person name="Sudarsanam P."/>
            <person name="Ley R."/>
            <person name="Guruge J."/>
            <person name="Turnbaugh P.J."/>
            <person name="Mahowald M."/>
            <person name="Liep D."/>
            <person name="Gordon J."/>
        </authorList>
    </citation>
    <scope>NUCLEOTIDE SEQUENCE</scope>
    <source>
        <strain evidence="1">DSM 15702</strain>
    </source>
</reference>
<protein>
    <submittedName>
        <fullName evidence="1">Uncharacterized protein</fullName>
    </submittedName>
</protein>
<dbReference type="EMBL" id="ABCA03000036">
    <property type="protein sequence ID" value="EDS01538.1"/>
    <property type="molecule type" value="Genomic_DNA"/>
</dbReference>
<organism evidence="1 2">
    <name type="scientific">[Eubacterium] siraeum DSM 15702</name>
    <dbReference type="NCBI Taxonomy" id="428128"/>
    <lineage>
        <taxon>Bacteria</taxon>
        <taxon>Bacillati</taxon>
        <taxon>Bacillota</taxon>
        <taxon>Clostridia</taxon>
        <taxon>Eubacteriales</taxon>
        <taxon>Oscillospiraceae</taxon>
        <taxon>Oscillospiraceae incertae sedis</taxon>
    </lineage>
</organism>
<evidence type="ECO:0000313" key="1">
    <source>
        <dbReference type="EMBL" id="EDS01538.1"/>
    </source>
</evidence>
<name>B0MLB9_9FIRM</name>
<comment type="caution">
    <text evidence="1">The sequence shown here is derived from an EMBL/GenBank/DDBJ whole genome shotgun (WGS) entry which is preliminary data.</text>
</comment>
<dbReference type="AlphaFoldDB" id="B0MLB9"/>
<proteinExistence type="predicted"/>
<reference evidence="1" key="1">
    <citation type="submission" date="2007-10" db="EMBL/GenBank/DDBJ databases">
        <authorList>
            <person name="Fulton L."/>
            <person name="Clifton S."/>
            <person name="Fulton B."/>
            <person name="Xu J."/>
            <person name="Minx P."/>
            <person name="Pepin K.H."/>
            <person name="Johnson M."/>
            <person name="Thiruvilangam P."/>
            <person name="Bhonagiri V."/>
            <person name="Nash W.E."/>
            <person name="Mardis E.R."/>
            <person name="Wilson R.K."/>
        </authorList>
    </citation>
    <scope>NUCLEOTIDE SEQUENCE [LARGE SCALE GENOMIC DNA]</scope>
    <source>
        <strain evidence="1">DSM 15702</strain>
    </source>
</reference>